<evidence type="ECO:0000256" key="1">
    <source>
        <dbReference type="SAM" id="Phobius"/>
    </source>
</evidence>
<gene>
    <name evidence="3" type="ORF">HK414_00500</name>
</gene>
<protein>
    <submittedName>
        <fullName evidence="3">Uncharacterized protein</fullName>
    </submittedName>
</protein>
<reference evidence="3 4" key="2">
    <citation type="submission" date="2020-05" db="EMBL/GenBank/DDBJ databases">
        <authorList>
            <person name="Khan S.A."/>
            <person name="Jeon C.O."/>
            <person name="Chun B.H."/>
        </authorList>
    </citation>
    <scope>NUCLEOTIDE SEQUENCE [LARGE SCALE GENOMIC DNA]</scope>
    <source>
        <strain evidence="3 4">H242</strain>
    </source>
</reference>
<feature type="transmembrane region" description="Helical" evidence="1">
    <location>
        <begin position="186"/>
        <end position="208"/>
    </location>
</feature>
<keyword evidence="1" id="KW-0472">Membrane</keyword>
<feature type="signal peptide" evidence="2">
    <location>
        <begin position="1"/>
        <end position="25"/>
    </location>
</feature>
<evidence type="ECO:0000256" key="2">
    <source>
        <dbReference type="SAM" id="SignalP"/>
    </source>
</evidence>
<keyword evidence="1" id="KW-0812">Transmembrane</keyword>
<feature type="chain" id="PRO_5045815727" evidence="2">
    <location>
        <begin position="26"/>
        <end position="268"/>
    </location>
</feature>
<keyword evidence="2" id="KW-0732">Signal</keyword>
<evidence type="ECO:0000313" key="3">
    <source>
        <dbReference type="EMBL" id="QJW83277.1"/>
    </source>
</evidence>
<name>A0ABX6NZP8_9BURK</name>
<dbReference type="Proteomes" id="UP000500826">
    <property type="component" value="Chromosome"/>
</dbReference>
<reference evidence="3 4" key="1">
    <citation type="submission" date="2020-05" db="EMBL/GenBank/DDBJ databases">
        <title>Ramlibacter rhizophilus sp. nov., isolated from rhizosphere soil of national flower Mugunghwa from South Korea.</title>
        <authorList>
            <person name="Zheng-Fei Y."/>
            <person name="Huan T."/>
        </authorList>
    </citation>
    <scope>NUCLEOTIDE SEQUENCE [LARGE SCALE GENOMIC DNA]</scope>
    <source>
        <strain evidence="3 4">H242</strain>
    </source>
</reference>
<organism evidence="3 4">
    <name type="scientific">Ramlibacter terrae</name>
    <dbReference type="NCBI Taxonomy" id="2732511"/>
    <lineage>
        <taxon>Bacteria</taxon>
        <taxon>Pseudomonadati</taxon>
        <taxon>Pseudomonadota</taxon>
        <taxon>Betaproteobacteria</taxon>
        <taxon>Burkholderiales</taxon>
        <taxon>Comamonadaceae</taxon>
        <taxon>Ramlibacter</taxon>
    </lineage>
</organism>
<sequence length="268" mass="28521">MRTAASRRRWLAALLPAAFAGAGVAEEACTARVPLSTAERTIAHADAPPTRSTVTLPDDLPRPLRVEDVRVGYTLDVSRCAGAGTAALWLFRVGAPFTIHDDAGRPLALLSAGGRLPTDQWVARLAASERAVYNGRIPALFALEPGTRTVRIELLTITFIPSGIVAAELGPTNLLLPVQARTLEGVVAFADIASGVVLVLGALALLLWTRRRATARCSGSRSPAACGAGAASRTTPRWCRWRRPCSSSSTRSTCCSPRPPCRRRCCRC</sequence>
<keyword evidence="1" id="KW-1133">Transmembrane helix</keyword>
<proteinExistence type="predicted"/>
<accession>A0ABX6NZP8</accession>
<dbReference type="EMBL" id="CP053418">
    <property type="protein sequence ID" value="QJW83277.1"/>
    <property type="molecule type" value="Genomic_DNA"/>
</dbReference>
<keyword evidence="4" id="KW-1185">Reference proteome</keyword>
<evidence type="ECO:0000313" key="4">
    <source>
        <dbReference type="Proteomes" id="UP000500826"/>
    </source>
</evidence>